<gene>
    <name evidence="18 20" type="primary">dsbD</name>
    <name evidence="20" type="ORF">AACH10_04800</name>
</gene>
<dbReference type="GO" id="GO:0047134">
    <property type="term" value="F:protein-disulfide reductase [NAD(P)H] activity"/>
    <property type="evidence" value="ECO:0007669"/>
    <property type="project" value="UniProtKB-EC"/>
</dbReference>
<keyword evidence="11 18" id="KW-0560">Oxidoreductase</keyword>
<evidence type="ECO:0000256" key="15">
    <source>
        <dbReference type="ARBA" id="ARBA00023284"/>
    </source>
</evidence>
<dbReference type="InterPro" id="IPR013766">
    <property type="entry name" value="Thioredoxin_domain"/>
</dbReference>
<protein>
    <recommendedName>
        <fullName evidence="18">Thiol:disulfide interchange protein DsbD</fullName>
        <ecNumber evidence="18">1.8.1.8</ecNumber>
    </recommendedName>
    <alternativeName>
        <fullName evidence="18">Protein-disulfide reductase</fullName>
        <shortName evidence="18">Disulfide reductase</shortName>
    </alternativeName>
</protein>
<keyword evidence="9 18" id="KW-0249">Electron transport</keyword>
<dbReference type="InterPro" id="IPR028250">
    <property type="entry name" value="DsbDN"/>
</dbReference>
<keyword evidence="3 18" id="KW-0813">Transport</keyword>
<keyword evidence="8 18" id="KW-0201">Cytochrome c-type biogenesis</keyword>
<evidence type="ECO:0000256" key="13">
    <source>
        <dbReference type="ARBA" id="ARBA00023136"/>
    </source>
</evidence>
<feature type="disulfide bond" description="Redox-active" evidence="18">
    <location>
        <begin position="508"/>
        <end position="511"/>
    </location>
</feature>
<dbReference type="SUPFAM" id="SSF52833">
    <property type="entry name" value="Thioredoxin-like"/>
    <property type="match status" value="1"/>
</dbReference>
<feature type="transmembrane region" description="Helical" evidence="18">
    <location>
        <begin position="182"/>
        <end position="208"/>
    </location>
</feature>
<evidence type="ECO:0000256" key="14">
    <source>
        <dbReference type="ARBA" id="ARBA00023157"/>
    </source>
</evidence>
<evidence type="ECO:0000256" key="7">
    <source>
        <dbReference type="ARBA" id="ARBA00022729"/>
    </source>
</evidence>
<keyword evidence="4 18" id="KW-1003">Cell membrane</keyword>
<feature type="transmembrane region" description="Helical" evidence="18">
    <location>
        <begin position="220"/>
        <end position="244"/>
    </location>
</feature>
<evidence type="ECO:0000256" key="18">
    <source>
        <dbReference type="HAMAP-Rule" id="MF_00399"/>
    </source>
</evidence>
<accession>A0ABU9CD13</accession>
<organism evidence="20 21">
    <name type="scientific">Pseudaquabacterium inlustre</name>
    <dbReference type="NCBI Taxonomy" id="2984192"/>
    <lineage>
        <taxon>Bacteria</taxon>
        <taxon>Pseudomonadati</taxon>
        <taxon>Pseudomonadota</taxon>
        <taxon>Betaproteobacteria</taxon>
        <taxon>Burkholderiales</taxon>
        <taxon>Sphaerotilaceae</taxon>
        <taxon>Pseudaquabacterium</taxon>
    </lineage>
</organism>
<sequence length="593" mass="61585" precursor="true">MACWAGLVSLCLLWLGAPAWAADQFLPPEEAFRVQAAMISAQRAEVQVRIADGYYLYREPLRVTAEGATLGPLEVPAGKVKFDANFGKNVETYRGTLQVGAPVTQAAGAFKLEVVVQGCADAGLCYPPQTVAFQLDPAAASSAAPGGTGAAGAGAGRSSHWLDDAAVGEVLRGGHVWRVVGVFFVLGLLLSLTPCVLPMLPILSSLIVGSGCAPSRVRGLALAGSYSLGMALVYTALGVAAGLAGEGFGAALQTPLAIGIFAALLATLSLSMFDVYELRLPAVMTTQLTAKCNRLRAGQLAGVFAMGGVSALIVSPCVSAPLAGALVFISQSRDVVLGGSALFAMTAGMSVPLLLLGASAGRWLPKAGPWMQAVKRFFGVLMLAVALWVAQPLLPAQLALGLWGLLLLLLGYLMKPFAPHAPHQHALRNSLTRALGLAALAWGLAQIVGAASGGRDPLQPLGHLAGGARAAQAEGPAFRVIRSQAEFDDALRAAAGQPLILDFYADWCVSCKEMERFTFRDAGIARRMQAAVLLKADVTANTEDQRALLKRFGLFGPPGTLFFNGQGQEITAARAIGFQDAARFGRTLGTAGL</sequence>
<evidence type="ECO:0000256" key="8">
    <source>
        <dbReference type="ARBA" id="ARBA00022748"/>
    </source>
</evidence>
<evidence type="ECO:0000256" key="11">
    <source>
        <dbReference type="ARBA" id="ARBA00023002"/>
    </source>
</evidence>
<keyword evidence="12 18" id="KW-0520">NAD</keyword>
<keyword evidence="13 18" id="KW-0472">Membrane</keyword>
<evidence type="ECO:0000256" key="3">
    <source>
        <dbReference type="ARBA" id="ARBA00022448"/>
    </source>
</evidence>
<dbReference type="PANTHER" id="PTHR32234:SF0">
    <property type="entry name" value="THIOL:DISULFIDE INTERCHANGE PROTEIN DSBD"/>
    <property type="match status" value="1"/>
</dbReference>
<keyword evidence="6 18" id="KW-0812">Transmembrane</keyword>
<feature type="transmembrane region" description="Helical" evidence="18">
    <location>
        <begin position="373"/>
        <end position="390"/>
    </location>
</feature>
<dbReference type="Pfam" id="PF11412">
    <property type="entry name" value="DsbD_N"/>
    <property type="match status" value="1"/>
</dbReference>
<comment type="catalytic activity">
    <reaction evidence="17 18">
        <text>[protein]-dithiol + NADP(+) = [protein]-disulfide + NADPH + H(+)</text>
        <dbReference type="Rhea" id="RHEA:18753"/>
        <dbReference type="Rhea" id="RHEA-COMP:10593"/>
        <dbReference type="Rhea" id="RHEA-COMP:10594"/>
        <dbReference type="ChEBI" id="CHEBI:15378"/>
        <dbReference type="ChEBI" id="CHEBI:29950"/>
        <dbReference type="ChEBI" id="CHEBI:50058"/>
        <dbReference type="ChEBI" id="CHEBI:57783"/>
        <dbReference type="ChEBI" id="CHEBI:58349"/>
        <dbReference type="EC" id="1.8.1.8"/>
    </reaction>
</comment>
<comment type="caution">
    <text evidence="20">The sequence shown here is derived from an EMBL/GenBank/DDBJ whole genome shotgun (WGS) entry which is preliminary data.</text>
</comment>
<dbReference type="PROSITE" id="PS51352">
    <property type="entry name" value="THIOREDOXIN_2"/>
    <property type="match status" value="1"/>
</dbReference>
<dbReference type="NCBIfam" id="NF001419">
    <property type="entry name" value="PRK00293.1"/>
    <property type="match status" value="1"/>
</dbReference>
<comment type="similarity">
    <text evidence="2 18">Belongs to the thioredoxin family. DsbD subfamily.</text>
</comment>
<dbReference type="HAMAP" id="MF_00399">
    <property type="entry name" value="DbsD"/>
    <property type="match status" value="1"/>
</dbReference>
<evidence type="ECO:0000256" key="4">
    <source>
        <dbReference type="ARBA" id="ARBA00022475"/>
    </source>
</evidence>
<evidence type="ECO:0000256" key="6">
    <source>
        <dbReference type="ARBA" id="ARBA00022692"/>
    </source>
</evidence>
<dbReference type="EMBL" id="JBBUTH010000002">
    <property type="protein sequence ID" value="MEK8049551.1"/>
    <property type="molecule type" value="Genomic_DNA"/>
</dbReference>
<dbReference type="CDD" id="cd02953">
    <property type="entry name" value="DsbDgamma"/>
    <property type="match status" value="1"/>
</dbReference>
<evidence type="ECO:0000256" key="17">
    <source>
        <dbReference type="ARBA" id="ARBA00047804"/>
    </source>
</evidence>
<feature type="signal peptide" evidence="18">
    <location>
        <begin position="1"/>
        <end position="21"/>
    </location>
</feature>
<keyword evidence="10 18" id="KW-1133">Transmembrane helix</keyword>
<evidence type="ECO:0000256" key="1">
    <source>
        <dbReference type="ARBA" id="ARBA00004429"/>
    </source>
</evidence>
<dbReference type="SUPFAM" id="SSF74863">
    <property type="entry name" value="Thiol:disulfide interchange protein DsbD, N-terminal domain (DsbD-alpha)"/>
    <property type="match status" value="1"/>
</dbReference>
<evidence type="ECO:0000256" key="2">
    <source>
        <dbReference type="ARBA" id="ARBA00007241"/>
    </source>
</evidence>
<feature type="transmembrane region" description="Helical" evidence="18">
    <location>
        <begin position="256"/>
        <end position="276"/>
    </location>
</feature>
<reference evidence="20 21" key="1">
    <citation type="submission" date="2024-04" db="EMBL/GenBank/DDBJ databases">
        <title>Novel species of the genus Ideonella isolated from streams.</title>
        <authorList>
            <person name="Lu H."/>
        </authorList>
    </citation>
    <scope>NUCLEOTIDE SEQUENCE [LARGE SCALE GENOMIC DNA]</scope>
    <source>
        <strain evidence="20 21">DXS22W</strain>
    </source>
</reference>
<dbReference type="Gene3D" id="2.60.40.1250">
    <property type="entry name" value="Thiol:disulfide interchange protein DsbD, N-terminal domain"/>
    <property type="match status" value="1"/>
</dbReference>
<dbReference type="Gene3D" id="3.40.30.10">
    <property type="entry name" value="Glutaredoxin"/>
    <property type="match status" value="1"/>
</dbReference>
<keyword evidence="15 18" id="KW-0676">Redox-active center</keyword>
<dbReference type="Proteomes" id="UP001365405">
    <property type="component" value="Unassembled WGS sequence"/>
</dbReference>
<dbReference type="EC" id="1.8.1.8" evidence="18"/>
<keyword evidence="5 18" id="KW-0997">Cell inner membrane</keyword>
<evidence type="ECO:0000256" key="5">
    <source>
        <dbReference type="ARBA" id="ARBA00022519"/>
    </source>
</evidence>
<feature type="domain" description="Thioredoxin" evidence="19">
    <location>
        <begin position="469"/>
        <end position="593"/>
    </location>
</feature>
<dbReference type="PROSITE" id="PS00194">
    <property type="entry name" value="THIOREDOXIN_1"/>
    <property type="match status" value="1"/>
</dbReference>
<dbReference type="Pfam" id="PF02683">
    <property type="entry name" value="DsbD_TM"/>
    <property type="match status" value="1"/>
</dbReference>
<evidence type="ECO:0000256" key="10">
    <source>
        <dbReference type="ARBA" id="ARBA00022989"/>
    </source>
</evidence>
<feature type="transmembrane region" description="Helical" evidence="18">
    <location>
        <begin position="341"/>
        <end position="361"/>
    </location>
</feature>
<evidence type="ECO:0000256" key="9">
    <source>
        <dbReference type="ARBA" id="ARBA00022982"/>
    </source>
</evidence>
<name>A0ABU9CD13_9BURK</name>
<evidence type="ECO:0000313" key="20">
    <source>
        <dbReference type="EMBL" id="MEK8049551.1"/>
    </source>
</evidence>
<comment type="caution">
    <text evidence="18">Lacks conserved residue(s) required for the propagation of feature annotation.</text>
</comment>
<evidence type="ECO:0000313" key="21">
    <source>
        <dbReference type="Proteomes" id="UP001365405"/>
    </source>
</evidence>
<dbReference type="PANTHER" id="PTHR32234">
    <property type="entry name" value="THIOL:DISULFIDE INTERCHANGE PROTEIN DSBD"/>
    <property type="match status" value="1"/>
</dbReference>
<feature type="chain" id="PRO_5044926567" description="Thiol:disulfide interchange protein DsbD" evidence="18">
    <location>
        <begin position="22"/>
        <end position="593"/>
    </location>
</feature>
<dbReference type="RefSeq" id="WP_341409233.1">
    <property type="nucleotide sequence ID" value="NZ_JBBUTH010000002.1"/>
</dbReference>
<dbReference type="InterPro" id="IPR003834">
    <property type="entry name" value="Cyt_c_assmbl_TM_dom"/>
</dbReference>
<evidence type="ECO:0000259" key="19">
    <source>
        <dbReference type="PROSITE" id="PS51352"/>
    </source>
</evidence>
<feature type="disulfide bond" description="Redox-active" evidence="18">
    <location>
        <begin position="119"/>
        <end position="125"/>
    </location>
</feature>
<dbReference type="InterPro" id="IPR036249">
    <property type="entry name" value="Thioredoxin-like_sf"/>
</dbReference>
<dbReference type="InterPro" id="IPR036929">
    <property type="entry name" value="DsbDN_sf"/>
</dbReference>
<evidence type="ECO:0000256" key="16">
    <source>
        <dbReference type="ARBA" id="ARBA00047388"/>
    </source>
</evidence>
<keyword evidence="7 18" id="KW-0732">Signal</keyword>
<dbReference type="InterPro" id="IPR022910">
    <property type="entry name" value="Thiol_diS_interchange_DbsD"/>
</dbReference>
<comment type="catalytic activity">
    <reaction evidence="16 18">
        <text>[protein]-dithiol + NAD(+) = [protein]-disulfide + NADH + H(+)</text>
        <dbReference type="Rhea" id="RHEA:18749"/>
        <dbReference type="Rhea" id="RHEA-COMP:10593"/>
        <dbReference type="Rhea" id="RHEA-COMP:10594"/>
        <dbReference type="ChEBI" id="CHEBI:15378"/>
        <dbReference type="ChEBI" id="CHEBI:29950"/>
        <dbReference type="ChEBI" id="CHEBI:50058"/>
        <dbReference type="ChEBI" id="CHEBI:57540"/>
        <dbReference type="ChEBI" id="CHEBI:57945"/>
        <dbReference type="EC" id="1.8.1.8"/>
    </reaction>
</comment>
<dbReference type="InterPro" id="IPR012336">
    <property type="entry name" value="Thioredoxin-like_fold"/>
</dbReference>
<comment type="function">
    <text evidence="18">Required to facilitate the formation of correct disulfide bonds in some periplasmic proteins and for the assembly of the periplasmic c-type cytochromes. Acts by transferring electrons from cytoplasmic thioredoxin to the periplasm. This transfer involves a cascade of disulfide bond formation and reduction steps.</text>
</comment>
<keyword evidence="14 18" id="KW-1015">Disulfide bond</keyword>
<evidence type="ECO:0000256" key="12">
    <source>
        <dbReference type="ARBA" id="ARBA00023027"/>
    </source>
</evidence>
<feature type="transmembrane region" description="Helical" evidence="18">
    <location>
        <begin position="297"/>
        <end position="329"/>
    </location>
</feature>
<dbReference type="Pfam" id="PF13098">
    <property type="entry name" value="Thioredoxin_2"/>
    <property type="match status" value="1"/>
</dbReference>
<comment type="subcellular location">
    <subcellularLocation>
        <location evidence="1 18">Cell inner membrane</location>
        <topology evidence="1 18">Multi-pass membrane protein</topology>
    </subcellularLocation>
</comment>
<keyword evidence="21" id="KW-1185">Reference proteome</keyword>
<dbReference type="InterPro" id="IPR035671">
    <property type="entry name" value="DsbD_gamma"/>
</dbReference>
<feature type="disulfide bond" description="Redox-active" evidence="18">
    <location>
        <begin position="195"/>
        <end position="317"/>
    </location>
</feature>
<proteinExistence type="inferred from homology"/>
<dbReference type="InterPro" id="IPR017937">
    <property type="entry name" value="Thioredoxin_CS"/>
</dbReference>